<evidence type="ECO:0000313" key="12">
    <source>
        <dbReference type="Proteomes" id="UP000332933"/>
    </source>
</evidence>
<reference evidence="10" key="2">
    <citation type="submission" date="2019-06" db="EMBL/GenBank/DDBJ databases">
        <title>Genomics analysis of Aphanomyces spp. identifies a new class of oomycete effector associated with host adaptation.</title>
        <authorList>
            <person name="Gaulin E."/>
        </authorList>
    </citation>
    <scope>NUCLEOTIDE SEQUENCE</scope>
    <source>
        <strain evidence="10">CBS 578.67</strain>
    </source>
</reference>
<evidence type="ECO:0000259" key="8">
    <source>
        <dbReference type="Pfam" id="PF01431"/>
    </source>
</evidence>
<dbReference type="InterPro" id="IPR024079">
    <property type="entry name" value="MetalloPept_cat_dom_sf"/>
</dbReference>
<name>A0A485LG06_9STRA</name>
<dbReference type="GO" id="GO:0016485">
    <property type="term" value="P:protein processing"/>
    <property type="evidence" value="ECO:0007669"/>
    <property type="project" value="TreeGrafter"/>
</dbReference>
<dbReference type="GO" id="GO:0046872">
    <property type="term" value="F:metal ion binding"/>
    <property type="evidence" value="ECO:0007669"/>
    <property type="project" value="UniProtKB-KW"/>
</dbReference>
<dbReference type="Gene3D" id="3.40.390.10">
    <property type="entry name" value="Collagenase (Catalytic Domain)"/>
    <property type="match status" value="1"/>
</dbReference>
<accession>A0A485LG06</accession>
<evidence type="ECO:0000256" key="7">
    <source>
        <dbReference type="ARBA" id="ARBA00023049"/>
    </source>
</evidence>
<evidence type="ECO:0000256" key="3">
    <source>
        <dbReference type="ARBA" id="ARBA00022670"/>
    </source>
</evidence>
<feature type="domain" description="Peptidase M13 C-terminal" evidence="8">
    <location>
        <begin position="108"/>
        <end position="314"/>
    </location>
</feature>
<evidence type="ECO:0000256" key="1">
    <source>
        <dbReference type="ARBA" id="ARBA00001947"/>
    </source>
</evidence>
<dbReference type="EMBL" id="VJMH01006443">
    <property type="protein sequence ID" value="KAF0689482.1"/>
    <property type="molecule type" value="Genomic_DNA"/>
</dbReference>
<evidence type="ECO:0000259" key="9">
    <source>
        <dbReference type="Pfam" id="PF05649"/>
    </source>
</evidence>
<dbReference type="InterPro" id="IPR000718">
    <property type="entry name" value="Peptidase_M13"/>
</dbReference>
<dbReference type="PANTHER" id="PTHR11733">
    <property type="entry name" value="ZINC METALLOPROTEASE FAMILY M13 NEPRILYSIN-RELATED"/>
    <property type="match status" value="1"/>
</dbReference>
<keyword evidence="4" id="KW-0479">Metal-binding</keyword>
<dbReference type="PROSITE" id="PS51885">
    <property type="entry name" value="NEPRILYSIN"/>
    <property type="match status" value="1"/>
</dbReference>
<dbReference type="GO" id="GO:0005886">
    <property type="term" value="C:plasma membrane"/>
    <property type="evidence" value="ECO:0007669"/>
    <property type="project" value="TreeGrafter"/>
</dbReference>
<sequence>MLTGNIRRAFHERLSRSKWMDETTRTAAVAKLTYMTQLLGYGVLPYVDQLHIDRSYPSTRREYPVVLHSNDYFGNLQTLAEMEHVRAVGKMGGPVDKSEWGMSAHTVNAYYNPSFNQIVFPAGILQPPFFDATKDPAVNYGGIGMVIGHEITHGFDDQGRNFDGDGKLRPWWSKATTAAFKTRAQCMSDQFSAMHVWGSTNQVLGAVNGPLTLGETIADSGGLAVAFEAFVLHLADSKSRTRTPARAQEQLFFLSFAQSWCQKSTDQRLQIALDDVHPPTKQRVNGAVMNNADFARVFSCPAATPMNPTAKCTVW</sequence>
<dbReference type="OrthoDB" id="6475849at2759"/>
<dbReference type="PANTHER" id="PTHR11733:SF167">
    <property type="entry name" value="FI17812P1-RELATED"/>
    <property type="match status" value="1"/>
</dbReference>
<dbReference type="EMBL" id="CAADRA010006464">
    <property type="protein sequence ID" value="VFT95814.1"/>
    <property type="molecule type" value="Genomic_DNA"/>
</dbReference>
<organism evidence="11 12">
    <name type="scientific">Aphanomyces stellatus</name>
    <dbReference type="NCBI Taxonomy" id="120398"/>
    <lineage>
        <taxon>Eukaryota</taxon>
        <taxon>Sar</taxon>
        <taxon>Stramenopiles</taxon>
        <taxon>Oomycota</taxon>
        <taxon>Saprolegniomycetes</taxon>
        <taxon>Saprolegniales</taxon>
        <taxon>Verrucalvaceae</taxon>
        <taxon>Aphanomyces</taxon>
    </lineage>
</organism>
<dbReference type="InterPro" id="IPR008753">
    <property type="entry name" value="Peptidase_M13_N"/>
</dbReference>
<evidence type="ECO:0000256" key="4">
    <source>
        <dbReference type="ARBA" id="ARBA00022723"/>
    </source>
</evidence>
<keyword evidence="3" id="KW-0645">Protease</keyword>
<dbReference type="Pfam" id="PF01431">
    <property type="entry name" value="Peptidase_M13"/>
    <property type="match status" value="1"/>
</dbReference>
<keyword evidence="6" id="KW-0862">Zinc</keyword>
<evidence type="ECO:0000313" key="10">
    <source>
        <dbReference type="EMBL" id="KAF0689482.1"/>
    </source>
</evidence>
<keyword evidence="5" id="KW-0378">Hydrolase</keyword>
<evidence type="ECO:0000256" key="5">
    <source>
        <dbReference type="ARBA" id="ARBA00022801"/>
    </source>
</evidence>
<evidence type="ECO:0000313" key="11">
    <source>
        <dbReference type="EMBL" id="VFT95814.1"/>
    </source>
</evidence>
<proteinExistence type="inferred from homology"/>
<comment type="similarity">
    <text evidence="2">Belongs to the peptidase M13 family.</text>
</comment>
<protein>
    <submittedName>
        <fullName evidence="11">Aste57867_19089 protein</fullName>
    </submittedName>
</protein>
<dbReference type="Pfam" id="PF05649">
    <property type="entry name" value="Peptidase_M13_N"/>
    <property type="match status" value="1"/>
</dbReference>
<evidence type="ECO:0000256" key="6">
    <source>
        <dbReference type="ARBA" id="ARBA00022833"/>
    </source>
</evidence>
<dbReference type="InterPro" id="IPR018497">
    <property type="entry name" value="Peptidase_M13_C"/>
</dbReference>
<reference evidence="11 12" key="1">
    <citation type="submission" date="2019-03" db="EMBL/GenBank/DDBJ databases">
        <authorList>
            <person name="Gaulin E."/>
            <person name="Dumas B."/>
        </authorList>
    </citation>
    <scope>NUCLEOTIDE SEQUENCE [LARGE SCALE GENOMIC DNA]</scope>
    <source>
        <strain evidence="11">CBS 568.67</strain>
    </source>
</reference>
<dbReference type="PRINTS" id="PR00786">
    <property type="entry name" value="NEPRILYSIN"/>
</dbReference>
<keyword evidence="7" id="KW-0482">Metalloprotease</keyword>
<dbReference type="Proteomes" id="UP000332933">
    <property type="component" value="Unassembled WGS sequence"/>
</dbReference>
<feature type="domain" description="Peptidase M13 N-terminal" evidence="9">
    <location>
        <begin position="2"/>
        <end position="41"/>
    </location>
</feature>
<dbReference type="SUPFAM" id="SSF55486">
    <property type="entry name" value="Metalloproteases ('zincins'), catalytic domain"/>
    <property type="match status" value="1"/>
</dbReference>
<dbReference type="CDD" id="cd08662">
    <property type="entry name" value="M13"/>
    <property type="match status" value="1"/>
</dbReference>
<keyword evidence="12" id="KW-1185">Reference proteome</keyword>
<dbReference type="GO" id="GO:0004222">
    <property type="term" value="F:metalloendopeptidase activity"/>
    <property type="evidence" value="ECO:0007669"/>
    <property type="project" value="InterPro"/>
</dbReference>
<gene>
    <name evidence="11" type="primary">Aste57867_19089</name>
    <name evidence="10" type="ORF">As57867_019025</name>
    <name evidence="11" type="ORF">ASTE57867_19089</name>
</gene>
<evidence type="ECO:0000256" key="2">
    <source>
        <dbReference type="ARBA" id="ARBA00007357"/>
    </source>
</evidence>
<dbReference type="AlphaFoldDB" id="A0A485LG06"/>
<comment type="cofactor">
    <cofactor evidence="1">
        <name>Zn(2+)</name>
        <dbReference type="ChEBI" id="CHEBI:29105"/>
    </cofactor>
</comment>